<keyword evidence="2" id="KW-1185">Reference proteome</keyword>
<dbReference type="RefSeq" id="WP_067631266.1">
    <property type="nucleotide sequence ID" value="NZ_CP013213.1"/>
</dbReference>
<evidence type="ECO:0000313" key="2">
    <source>
        <dbReference type="Proteomes" id="UP000063781"/>
    </source>
</evidence>
<dbReference type="KEGG" id="erl:AOC36_02920"/>
<sequence>MVNRIFESIQPNFFRILSNASKFEYAECLALLYESLSESNEYTMLRHDAVLILQNYFEQIRLKSDETLVQTSRDRANNYLREMKETGWVEEDIGANYQQMLSLSETAVQFLIFIDTLKYDTELKYSSQIYAIYRSFKPFDLEKGELVLEEAYKNTVSFFDSLRRLNTSIKKYIQKIFDESITNDLSELFQLLTGEYQLKIVDAAYYHLLTKDNPSQYTFTITDSIERILSDYDAMHEMSLRNAVDNESYERNYQDLQLKLTYMLEKFLNIQTLIHEINKKNQAFVTSAIGRIYFLMNESTDITGSINELIKNMALYPDFEVEGLLSDVSILDDASLASPRKRTLKESSYIEEMDETQRDISGIQDKLVELSKYSKQQVDRIVLELLKGKQWIHVKEYDTLDVTMVTLIFLYGYAYDASYTIEQTPDTYINQEGKVLGNYIIRRRPV</sequence>
<dbReference type="STRING" id="1514105.AOC36_02920"/>
<proteinExistence type="predicted"/>
<gene>
    <name evidence="1" type="ORF">AOC36_02920</name>
</gene>
<dbReference type="Proteomes" id="UP000063781">
    <property type="component" value="Chromosome"/>
</dbReference>
<dbReference type="EMBL" id="CP013213">
    <property type="protein sequence ID" value="AMC92969.1"/>
    <property type="molecule type" value="Genomic_DNA"/>
</dbReference>
<name>A0A0X8GZ83_9FIRM</name>
<reference evidence="1 2" key="1">
    <citation type="submission" date="2015-10" db="EMBL/GenBank/DDBJ databases">
        <title>Erysipelothrix larvae sp. LV19 isolated from the larval gut of the rhinoceros beetle, Trypoxylus dichotomus.</title>
        <authorList>
            <person name="Lim S."/>
            <person name="Kim B.-C."/>
        </authorList>
    </citation>
    <scope>NUCLEOTIDE SEQUENCE [LARGE SCALE GENOMIC DNA]</scope>
    <source>
        <strain evidence="1 2">LV19</strain>
    </source>
</reference>
<organism evidence="1 2">
    <name type="scientific">Erysipelothrix larvae</name>
    <dbReference type="NCBI Taxonomy" id="1514105"/>
    <lineage>
        <taxon>Bacteria</taxon>
        <taxon>Bacillati</taxon>
        <taxon>Bacillota</taxon>
        <taxon>Erysipelotrichia</taxon>
        <taxon>Erysipelotrichales</taxon>
        <taxon>Erysipelotrichaceae</taxon>
        <taxon>Erysipelothrix</taxon>
    </lineage>
</organism>
<dbReference type="Pfam" id="PF18982">
    <property type="entry name" value="JetA"/>
    <property type="match status" value="1"/>
</dbReference>
<dbReference type="AlphaFoldDB" id="A0A0X8GZ83"/>
<dbReference type="InterPro" id="IPR043773">
    <property type="entry name" value="JetA"/>
</dbReference>
<accession>A0A0X8GZ83</accession>
<evidence type="ECO:0000313" key="1">
    <source>
        <dbReference type="EMBL" id="AMC92969.1"/>
    </source>
</evidence>
<dbReference type="OrthoDB" id="9807828at2"/>
<protein>
    <submittedName>
        <fullName evidence="1">Uncharacterized protein</fullName>
    </submittedName>
</protein>